<proteinExistence type="predicted"/>
<reference evidence="1" key="1">
    <citation type="submission" date="2014-11" db="EMBL/GenBank/DDBJ databases">
        <authorList>
            <person name="Amaro Gonzalez C."/>
        </authorList>
    </citation>
    <scope>NUCLEOTIDE SEQUENCE</scope>
</reference>
<dbReference type="EMBL" id="GBXM01027299">
    <property type="protein sequence ID" value="JAH81278.1"/>
    <property type="molecule type" value="Transcribed_RNA"/>
</dbReference>
<name>A0A0E9VVM1_ANGAN</name>
<accession>A0A0E9VVM1</accession>
<organism evidence="1">
    <name type="scientific">Anguilla anguilla</name>
    <name type="common">European freshwater eel</name>
    <name type="synonym">Muraena anguilla</name>
    <dbReference type="NCBI Taxonomy" id="7936"/>
    <lineage>
        <taxon>Eukaryota</taxon>
        <taxon>Metazoa</taxon>
        <taxon>Chordata</taxon>
        <taxon>Craniata</taxon>
        <taxon>Vertebrata</taxon>
        <taxon>Euteleostomi</taxon>
        <taxon>Actinopterygii</taxon>
        <taxon>Neopterygii</taxon>
        <taxon>Teleostei</taxon>
        <taxon>Anguilliformes</taxon>
        <taxon>Anguillidae</taxon>
        <taxon>Anguilla</taxon>
    </lineage>
</organism>
<reference evidence="1" key="2">
    <citation type="journal article" date="2015" name="Fish Shellfish Immunol.">
        <title>Early steps in the European eel (Anguilla anguilla)-Vibrio vulnificus interaction in the gills: Role of the RtxA13 toxin.</title>
        <authorList>
            <person name="Callol A."/>
            <person name="Pajuelo D."/>
            <person name="Ebbesson L."/>
            <person name="Teles M."/>
            <person name="MacKenzie S."/>
            <person name="Amaro C."/>
        </authorList>
    </citation>
    <scope>NUCLEOTIDE SEQUENCE</scope>
</reference>
<evidence type="ECO:0000313" key="1">
    <source>
        <dbReference type="EMBL" id="JAH81278.1"/>
    </source>
</evidence>
<sequence length="59" mass="6462">MLSGSPMMKAIAACCFELRLGYSPVCTGTELFFRSGKTNSTSGRRSTALCISQNCWRFS</sequence>
<protein>
    <submittedName>
        <fullName evidence="1">Uncharacterized protein</fullName>
    </submittedName>
</protein>
<dbReference type="AlphaFoldDB" id="A0A0E9VVM1"/>